<dbReference type="GO" id="GO:0016020">
    <property type="term" value="C:membrane"/>
    <property type="evidence" value="ECO:0007669"/>
    <property type="project" value="UniProtKB-SubCell"/>
</dbReference>
<dbReference type="PANTHER" id="PTHR33048:SF42">
    <property type="entry name" value="INTEGRAL MEMBRANE PROTEIN"/>
    <property type="match status" value="1"/>
</dbReference>
<proteinExistence type="inferred from homology"/>
<dbReference type="AlphaFoldDB" id="A0A9W9BW57"/>
<organism evidence="7 8">
    <name type="scientific">Didymella glomerata</name>
    <dbReference type="NCBI Taxonomy" id="749621"/>
    <lineage>
        <taxon>Eukaryota</taxon>
        <taxon>Fungi</taxon>
        <taxon>Dikarya</taxon>
        <taxon>Ascomycota</taxon>
        <taxon>Pezizomycotina</taxon>
        <taxon>Dothideomycetes</taxon>
        <taxon>Pleosporomycetidae</taxon>
        <taxon>Pleosporales</taxon>
        <taxon>Pleosporineae</taxon>
        <taxon>Didymellaceae</taxon>
        <taxon>Didymella</taxon>
    </lineage>
</organism>
<dbReference type="PANTHER" id="PTHR33048">
    <property type="entry name" value="PTH11-LIKE INTEGRAL MEMBRANE PROTEIN (AFU_ORTHOLOGUE AFUA_5G11245)"/>
    <property type="match status" value="1"/>
</dbReference>
<reference evidence="7" key="1">
    <citation type="submission" date="2022-10" db="EMBL/GenBank/DDBJ databases">
        <title>Tapping the CABI collections for fungal endophytes: first genome assemblies for Collariella, Neodidymelliopsis, Ascochyta clinopodiicola, Didymella pomorum, Didymosphaeria variabile, Neocosmospora piperis and Neocucurbitaria cava.</title>
        <authorList>
            <person name="Hill R."/>
        </authorList>
    </citation>
    <scope>NUCLEOTIDE SEQUENCE</scope>
    <source>
        <strain evidence="7">IMI 360193</strain>
    </source>
</reference>
<dbReference type="Proteomes" id="UP001140562">
    <property type="component" value="Unassembled WGS sequence"/>
</dbReference>
<keyword evidence="4" id="KW-0472">Membrane</keyword>
<evidence type="ECO:0000256" key="2">
    <source>
        <dbReference type="ARBA" id="ARBA00022692"/>
    </source>
</evidence>
<gene>
    <name evidence="7" type="ORF">N0V87_008395</name>
</gene>
<dbReference type="OrthoDB" id="3934549at2759"/>
<dbReference type="EMBL" id="JAPEUV010000119">
    <property type="protein sequence ID" value="KAJ4332399.1"/>
    <property type="molecule type" value="Genomic_DNA"/>
</dbReference>
<evidence type="ECO:0000256" key="1">
    <source>
        <dbReference type="ARBA" id="ARBA00004141"/>
    </source>
</evidence>
<name>A0A9W9BW57_9PLEO</name>
<dbReference type="InterPro" id="IPR052337">
    <property type="entry name" value="SAT4-like"/>
</dbReference>
<feature type="domain" description="Rhodopsin" evidence="6">
    <location>
        <begin position="5"/>
        <end position="119"/>
    </location>
</feature>
<evidence type="ECO:0000313" key="8">
    <source>
        <dbReference type="Proteomes" id="UP001140562"/>
    </source>
</evidence>
<keyword evidence="2" id="KW-0812">Transmembrane</keyword>
<evidence type="ECO:0000259" key="6">
    <source>
        <dbReference type="Pfam" id="PF20684"/>
    </source>
</evidence>
<dbReference type="InterPro" id="IPR049326">
    <property type="entry name" value="Rhodopsin_dom_fungi"/>
</dbReference>
<evidence type="ECO:0000313" key="7">
    <source>
        <dbReference type="EMBL" id="KAJ4332399.1"/>
    </source>
</evidence>
<comment type="caution">
    <text evidence="7">The sequence shown here is derived from an EMBL/GenBank/DDBJ whole genome shotgun (WGS) entry which is preliminary data.</text>
</comment>
<accession>A0A9W9BW57</accession>
<evidence type="ECO:0000256" key="4">
    <source>
        <dbReference type="ARBA" id="ARBA00023136"/>
    </source>
</evidence>
<comment type="similarity">
    <text evidence="5">Belongs to the SAT4 family.</text>
</comment>
<evidence type="ECO:0000256" key="5">
    <source>
        <dbReference type="ARBA" id="ARBA00038359"/>
    </source>
</evidence>
<dbReference type="Pfam" id="PF20684">
    <property type="entry name" value="Fung_rhodopsin"/>
    <property type="match status" value="1"/>
</dbReference>
<sequence>MVLPFMQCKPIAKTFVDLLPGTCIDKRPSLRYARFQAIWAAVMDISLALLPWKILWGLQMRMTEKIEVCVAMSLGILYIDLLAEQDLSYDAYNSIIWSAADTSMTIVATSMPVLRVVVTKAVNSAIDTYQNSSSRSRNRSRMDNSIAKSTGVDISLRQSSKKTTDTLQSSNQEFLDNRVGQNSKGYLELDEIDLVVDERTGRITVATADSVADTVERKKADWPLER</sequence>
<keyword evidence="3" id="KW-1133">Transmembrane helix</keyword>
<comment type="subcellular location">
    <subcellularLocation>
        <location evidence="1">Membrane</location>
        <topology evidence="1">Multi-pass membrane protein</topology>
    </subcellularLocation>
</comment>
<evidence type="ECO:0000256" key="3">
    <source>
        <dbReference type="ARBA" id="ARBA00022989"/>
    </source>
</evidence>
<keyword evidence="8" id="KW-1185">Reference proteome</keyword>
<protein>
    <recommendedName>
        <fullName evidence="6">Rhodopsin domain-containing protein</fullName>
    </recommendedName>
</protein>